<protein>
    <recommendedName>
        <fullName evidence="8">Sushi domain-containing protein</fullName>
    </recommendedName>
</protein>
<keyword evidence="5" id="KW-0325">Glycoprotein</keyword>
<evidence type="ECO:0000259" key="8">
    <source>
        <dbReference type="PROSITE" id="PS50923"/>
    </source>
</evidence>
<evidence type="ECO:0000313" key="9">
    <source>
        <dbReference type="EMBL" id="KAF6030927.1"/>
    </source>
</evidence>
<keyword evidence="10" id="KW-1185">Reference proteome</keyword>
<dbReference type="Pfam" id="PF00084">
    <property type="entry name" value="Sushi"/>
    <property type="match status" value="9"/>
</dbReference>
<dbReference type="Proteomes" id="UP000593567">
    <property type="component" value="Unassembled WGS sequence"/>
</dbReference>
<keyword evidence="7" id="KW-0812">Transmembrane</keyword>
<dbReference type="PROSITE" id="PS50923">
    <property type="entry name" value="SUSHI"/>
    <property type="match status" value="9"/>
</dbReference>
<dbReference type="SUPFAM" id="SSF57535">
    <property type="entry name" value="Complement control module/SCR domain"/>
    <property type="match status" value="9"/>
</dbReference>
<feature type="domain" description="Sushi" evidence="8">
    <location>
        <begin position="614"/>
        <end position="673"/>
    </location>
</feature>
<evidence type="ECO:0000256" key="2">
    <source>
        <dbReference type="ARBA" id="ARBA00022729"/>
    </source>
</evidence>
<dbReference type="EMBL" id="VXIV02001656">
    <property type="protein sequence ID" value="KAF6030927.1"/>
    <property type="molecule type" value="Genomic_DNA"/>
</dbReference>
<evidence type="ECO:0000256" key="5">
    <source>
        <dbReference type="ARBA" id="ARBA00023180"/>
    </source>
</evidence>
<feature type="domain" description="Sushi" evidence="8">
    <location>
        <begin position="554"/>
        <end position="613"/>
    </location>
</feature>
<evidence type="ECO:0000256" key="7">
    <source>
        <dbReference type="SAM" id="Phobius"/>
    </source>
</evidence>
<evidence type="ECO:0000256" key="1">
    <source>
        <dbReference type="ARBA" id="ARBA00022659"/>
    </source>
</evidence>
<feature type="domain" description="Sushi" evidence="8">
    <location>
        <begin position="314"/>
        <end position="373"/>
    </location>
</feature>
<dbReference type="PANTHER" id="PTHR46393">
    <property type="entry name" value="SUSHI DOMAIN-CONTAINING PROTEIN"/>
    <property type="match status" value="1"/>
</dbReference>
<comment type="caution">
    <text evidence="9">The sequence shown here is derived from an EMBL/GenBank/DDBJ whole genome shotgun (WGS) entry which is preliminary data.</text>
</comment>
<feature type="domain" description="Sushi" evidence="8">
    <location>
        <begin position="494"/>
        <end position="553"/>
    </location>
</feature>
<name>A0A7J7JY83_BUGNE</name>
<keyword evidence="4 6" id="KW-1015">Disulfide bond</keyword>
<reference evidence="9" key="1">
    <citation type="submission" date="2020-06" db="EMBL/GenBank/DDBJ databases">
        <title>Draft genome of Bugula neritina, a colonial animal packing powerful symbionts and potential medicines.</title>
        <authorList>
            <person name="Rayko M."/>
        </authorList>
    </citation>
    <scope>NUCLEOTIDE SEQUENCE [LARGE SCALE GENOMIC DNA]</scope>
    <source>
        <strain evidence="9">Kwan_BN1</strain>
    </source>
</reference>
<feature type="domain" description="Sushi" evidence="8">
    <location>
        <begin position="254"/>
        <end position="313"/>
    </location>
</feature>
<keyword evidence="7" id="KW-1133">Transmembrane helix</keyword>
<feature type="domain" description="Sushi" evidence="8">
    <location>
        <begin position="135"/>
        <end position="193"/>
    </location>
</feature>
<keyword evidence="2" id="KW-0732">Signal</keyword>
<proteinExistence type="predicted"/>
<feature type="transmembrane region" description="Helical" evidence="7">
    <location>
        <begin position="20"/>
        <end position="44"/>
    </location>
</feature>
<dbReference type="CDD" id="cd00033">
    <property type="entry name" value="CCP"/>
    <property type="match status" value="8"/>
</dbReference>
<feature type="domain" description="Sushi" evidence="8">
    <location>
        <begin position="374"/>
        <end position="433"/>
    </location>
</feature>
<dbReference type="SMART" id="SM00032">
    <property type="entry name" value="CCP"/>
    <property type="match status" value="10"/>
</dbReference>
<sequence>MRQGVYFSLKNKFKSDGKIFAAYVMSFAVALVVLSVLATVLVWLHVSSKNNFSKKLLGRCEMAPPNVPLAEATVEGDVAIYNCVYGYRMKEGVQNNITCGSDGWPPHNISNLCESSPFVIALPSLENLSDQSENTECGVPLNGINTISVVVENTTHLSTYNYSCSTGYITGDSLQVSCLKSGNWSSPPPKCVAVECEKPPEGVNTEAVPENVTTTFSSLFIYQCLEGYTTLDHLGTTCNSSGNWTKPSPKCHAIDCGRPSDGLNTLSVPNILPTTFNSSFSYQCLEGYSTTDKLEVHCLSTGVWCHDPPKCYAVNCGKPFDGENTAPIPDEVVTAFNSSFTYSCLEGYSTTEDVEITCNSTGFWSAQPPKCHAEDCKQPLEGINTVPLPENITTTFNSSFIYQCLQGYTTQDDLEVRCSSDGSWSSKPPNCNAIDCGRPSDGLNTLSVPNILTTTFNSSFSYQCLEGYSTTDKLEVHCLSTGVWCHDPPKCYAVDCNQPLEGINTVPLPENITATFNSSFTYQCLQGYTTQDDLEVRCSSDSSWSSKPPNCHAVGCGLPANGENVLLVEDGVNTSFATTYTYRCKEGYINTTELTTECFSNGTWSNLEPKCEAIKCKLPADGIKTEKVPETINTTFSDAYTYQCKPGYGSCDSMTTQCTADGSWSLPAPQCKKRQIGSTCLEYFKTHPEIKDGTCVPFLSIDSSYEVTVNCVKESDKVLTKIPAAGGRVYRTPSGSCTMQSKIQQPTVIDGITTRYCSEPVNVTYSPSTDEDIFVIVESLTRSNKTKCQQVTRIDCSKGSSHFIPVLQLKSHSTVCAYGADNSKHSTCDCFEETGAGHCSSGCRCAARDRLTDTYDTVTQVLHKNILPYVASVQAVLHTPPGLTDEFGRLKISVGDIECSTPLM</sequence>
<evidence type="ECO:0000256" key="6">
    <source>
        <dbReference type="PROSITE-ProRule" id="PRU00302"/>
    </source>
</evidence>
<dbReference type="OrthoDB" id="6162141at2759"/>
<keyword evidence="7" id="KW-0472">Membrane</keyword>
<dbReference type="InterPro" id="IPR035976">
    <property type="entry name" value="Sushi/SCR/CCP_sf"/>
</dbReference>
<evidence type="ECO:0000313" key="10">
    <source>
        <dbReference type="Proteomes" id="UP000593567"/>
    </source>
</evidence>
<keyword evidence="3" id="KW-0677">Repeat</keyword>
<feature type="disulfide bond" evidence="6">
    <location>
        <begin position="404"/>
        <end position="431"/>
    </location>
</feature>
<dbReference type="PANTHER" id="PTHR46393:SF7">
    <property type="entry name" value="COMPLEMENT C2"/>
    <property type="match status" value="1"/>
</dbReference>
<dbReference type="AlphaFoldDB" id="A0A7J7JY83"/>
<organism evidence="9 10">
    <name type="scientific">Bugula neritina</name>
    <name type="common">Brown bryozoan</name>
    <name type="synonym">Sertularia neritina</name>
    <dbReference type="NCBI Taxonomy" id="10212"/>
    <lineage>
        <taxon>Eukaryota</taxon>
        <taxon>Metazoa</taxon>
        <taxon>Spiralia</taxon>
        <taxon>Lophotrochozoa</taxon>
        <taxon>Bryozoa</taxon>
        <taxon>Gymnolaemata</taxon>
        <taxon>Cheilostomatida</taxon>
        <taxon>Flustrina</taxon>
        <taxon>Buguloidea</taxon>
        <taxon>Bugulidae</taxon>
        <taxon>Bugula</taxon>
    </lineage>
</organism>
<gene>
    <name evidence="9" type="ORF">EB796_010771</name>
</gene>
<feature type="disulfide bond" evidence="6">
    <location>
        <begin position="524"/>
        <end position="551"/>
    </location>
</feature>
<feature type="disulfide bond" evidence="6">
    <location>
        <begin position="224"/>
        <end position="251"/>
    </location>
</feature>
<evidence type="ECO:0000256" key="4">
    <source>
        <dbReference type="ARBA" id="ARBA00023157"/>
    </source>
</evidence>
<comment type="caution">
    <text evidence="6">Lacks conserved residue(s) required for the propagation of feature annotation.</text>
</comment>
<accession>A0A7J7JY83</accession>
<feature type="disulfide bond" evidence="6">
    <location>
        <begin position="644"/>
        <end position="671"/>
    </location>
</feature>
<feature type="domain" description="Sushi" evidence="8">
    <location>
        <begin position="434"/>
        <end position="493"/>
    </location>
</feature>
<feature type="disulfide bond" evidence="6">
    <location>
        <begin position="164"/>
        <end position="191"/>
    </location>
</feature>
<feature type="domain" description="Sushi" evidence="8">
    <location>
        <begin position="194"/>
        <end position="253"/>
    </location>
</feature>
<feature type="disulfide bond" evidence="6">
    <location>
        <begin position="344"/>
        <end position="371"/>
    </location>
</feature>
<dbReference type="Gene3D" id="2.10.70.10">
    <property type="entry name" value="Complement Module, domain 1"/>
    <property type="match status" value="9"/>
</dbReference>
<keyword evidence="1 6" id="KW-0768">Sushi</keyword>
<feature type="disulfide bond" evidence="6">
    <location>
        <begin position="464"/>
        <end position="491"/>
    </location>
</feature>
<dbReference type="InterPro" id="IPR000436">
    <property type="entry name" value="Sushi_SCR_CCP_dom"/>
</dbReference>
<feature type="disulfide bond" evidence="6">
    <location>
        <begin position="584"/>
        <end position="611"/>
    </location>
</feature>
<feature type="disulfide bond" evidence="6">
    <location>
        <begin position="284"/>
        <end position="311"/>
    </location>
</feature>
<evidence type="ECO:0000256" key="3">
    <source>
        <dbReference type="ARBA" id="ARBA00022737"/>
    </source>
</evidence>